<evidence type="ECO:0000256" key="2">
    <source>
        <dbReference type="ARBA" id="ARBA00022801"/>
    </source>
</evidence>
<accession>A0AAW3WIP0</accession>
<keyword evidence="1" id="KW-0732">Signal</keyword>
<proteinExistence type="predicted"/>
<dbReference type="SUPFAM" id="SSF53474">
    <property type="entry name" value="alpha/beta-Hydrolases"/>
    <property type="match status" value="1"/>
</dbReference>
<organism evidence="3 4">
    <name type="scientific">Clostridium beijerinckii</name>
    <name type="common">Clostridium MP</name>
    <dbReference type="NCBI Taxonomy" id="1520"/>
    <lineage>
        <taxon>Bacteria</taxon>
        <taxon>Bacillati</taxon>
        <taxon>Bacillota</taxon>
        <taxon>Clostridia</taxon>
        <taxon>Eubacteriales</taxon>
        <taxon>Clostridiaceae</taxon>
        <taxon>Clostridium</taxon>
    </lineage>
</organism>
<dbReference type="EMBL" id="JABAGV010000658">
    <property type="protein sequence ID" value="MBC2478695.1"/>
    <property type="molecule type" value="Genomic_DNA"/>
</dbReference>
<gene>
    <name evidence="3" type="ORF">HGI39_29335</name>
</gene>
<evidence type="ECO:0000313" key="4">
    <source>
        <dbReference type="Proteomes" id="UP001194098"/>
    </source>
</evidence>
<keyword evidence="2" id="KW-0378">Hydrolase</keyword>
<dbReference type="InterPro" id="IPR050955">
    <property type="entry name" value="Plant_Biomass_Hydrol_Est"/>
</dbReference>
<sequence>NNTAEFYNLSARSATKDYELIKTPIFKDLGITYNQEINQSVSGMNGKYTWFEYVPNTVTSSKAKSVPLVISLHGNQNDPRIQGDSTGWPELAAKENFIVVSPEWQSKDSNYFNVDGLGDDGVINLIKDLQVKYPQIDPSRIYVNGLSLGGAESFKLGLKNSNIFAGVAITSGVNVFADEVTKIADTYKGGEVPLLYMCGDHDFFQMIPVDGSSKFGTQFLFGKQVWDEDKNVHIFSSLQAYEKVNGLPVSEMNMKANEYYGIALDNQRWTKLGDKDMYVGTLSNNNGVVMELAAVKDLAHWNYKPEAEYQWNFLKKYSRNTETGKLNFNK</sequence>
<dbReference type="AlphaFoldDB" id="A0AAW3WIP0"/>
<dbReference type="PANTHER" id="PTHR43037">
    <property type="entry name" value="UNNAMED PRODUCT-RELATED"/>
    <property type="match status" value="1"/>
</dbReference>
<feature type="non-terminal residue" evidence="3">
    <location>
        <position position="1"/>
    </location>
</feature>
<dbReference type="GO" id="GO:0016787">
    <property type="term" value="F:hydrolase activity"/>
    <property type="evidence" value="ECO:0007669"/>
    <property type="project" value="UniProtKB-KW"/>
</dbReference>
<dbReference type="InterPro" id="IPR029058">
    <property type="entry name" value="AB_hydrolase_fold"/>
</dbReference>
<dbReference type="Gene3D" id="3.40.50.1820">
    <property type="entry name" value="alpha/beta hydrolase"/>
    <property type="match status" value="1"/>
</dbReference>
<protein>
    <submittedName>
        <fullName evidence="3">Poly(3-hydroxybutyrate) depolymerase</fullName>
    </submittedName>
</protein>
<reference evidence="3" key="2">
    <citation type="journal article" date="2022" name="Nat. Biotechnol.">
        <title>Carbon-negative production of acetone and isopropanol by gas fermentation at industrial pilot scale.</title>
        <authorList>
            <person name="Liew F.E."/>
            <person name="Nogle R."/>
            <person name="Abdalla T."/>
            <person name="Rasor B.J."/>
            <person name="Canter C."/>
            <person name="Jensen R.O."/>
            <person name="Wang L."/>
            <person name="Strutz J."/>
            <person name="Chirania P."/>
            <person name="De Tissera S."/>
            <person name="Mueller A.P."/>
            <person name="Ruan Z."/>
            <person name="Gao A."/>
            <person name="Tran L."/>
            <person name="Engle N.L."/>
            <person name="Bromley J.C."/>
            <person name="Daniell J."/>
            <person name="Conrado R."/>
            <person name="Tschaplinski T.J."/>
            <person name="Giannone R.J."/>
            <person name="Hettich R.L."/>
            <person name="Karim A.S."/>
            <person name="Simpson S.D."/>
            <person name="Brown S.D."/>
            <person name="Leang C."/>
            <person name="Jewett M.C."/>
            <person name="Kopke M."/>
        </authorList>
    </citation>
    <scope>NUCLEOTIDE SEQUENCE</scope>
    <source>
        <strain evidence="3">DJ015</strain>
    </source>
</reference>
<evidence type="ECO:0000313" key="3">
    <source>
        <dbReference type="EMBL" id="MBC2478695.1"/>
    </source>
</evidence>
<evidence type="ECO:0000256" key="1">
    <source>
        <dbReference type="ARBA" id="ARBA00022729"/>
    </source>
</evidence>
<reference evidence="3" key="1">
    <citation type="submission" date="2020-04" db="EMBL/GenBank/DDBJ databases">
        <authorList>
            <person name="Brown S."/>
        </authorList>
    </citation>
    <scope>NUCLEOTIDE SEQUENCE</scope>
    <source>
        <strain evidence="3">DJ015</strain>
    </source>
</reference>
<dbReference type="PANTHER" id="PTHR43037:SF5">
    <property type="entry name" value="FERULOYL ESTERASE"/>
    <property type="match status" value="1"/>
</dbReference>
<dbReference type="RefSeq" id="WP_278046664.1">
    <property type="nucleotide sequence ID" value="NZ_JABAGV010000658.1"/>
</dbReference>
<name>A0AAW3WIP0_CLOBE</name>
<comment type="caution">
    <text evidence="3">The sequence shown here is derived from an EMBL/GenBank/DDBJ whole genome shotgun (WGS) entry which is preliminary data.</text>
</comment>
<dbReference type="Proteomes" id="UP001194098">
    <property type="component" value="Unassembled WGS sequence"/>
</dbReference>